<reference evidence="3" key="1">
    <citation type="journal article" date="2021" name="Nat. Commun.">
        <title>Genetic determinants of endophytism in the Arabidopsis root mycobiome.</title>
        <authorList>
            <person name="Mesny F."/>
            <person name="Miyauchi S."/>
            <person name="Thiergart T."/>
            <person name="Pickel B."/>
            <person name="Atanasova L."/>
            <person name="Karlsson M."/>
            <person name="Huettel B."/>
            <person name="Barry K.W."/>
            <person name="Haridas S."/>
            <person name="Chen C."/>
            <person name="Bauer D."/>
            <person name="Andreopoulos W."/>
            <person name="Pangilinan J."/>
            <person name="LaButti K."/>
            <person name="Riley R."/>
            <person name="Lipzen A."/>
            <person name="Clum A."/>
            <person name="Drula E."/>
            <person name="Henrissat B."/>
            <person name="Kohler A."/>
            <person name="Grigoriev I.V."/>
            <person name="Martin F.M."/>
            <person name="Hacquard S."/>
        </authorList>
    </citation>
    <scope>NUCLEOTIDE SEQUENCE</scope>
    <source>
        <strain evidence="3">MPI-CAGE-CH-0235</strain>
    </source>
</reference>
<feature type="compositionally biased region" description="Low complexity" evidence="1">
    <location>
        <begin position="240"/>
        <end position="253"/>
    </location>
</feature>
<feature type="compositionally biased region" description="Low complexity" evidence="1">
    <location>
        <begin position="372"/>
        <end position="396"/>
    </location>
</feature>
<dbReference type="OrthoDB" id="5078320at2759"/>
<dbReference type="AlphaFoldDB" id="A0A8K0SV18"/>
<gene>
    <name evidence="3" type="ORF">B0I35DRAFT_423789</name>
</gene>
<feature type="compositionally biased region" description="Pro residues" evidence="1">
    <location>
        <begin position="325"/>
        <end position="342"/>
    </location>
</feature>
<dbReference type="Proteomes" id="UP000813444">
    <property type="component" value="Unassembled WGS sequence"/>
</dbReference>
<accession>A0A8K0SV18</accession>
<evidence type="ECO:0000256" key="1">
    <source>
        <dbReference type="SAM" id="MobiDB-lite"/>
    </source>
</evidence>
<keyword evidence="4" id="KW-1185">Reference proteome</keyword>
<name>A0A8K0SV18_9HYPO</name>
<feature type="compositionally biased region" description="Basic and acidic residues" evidence="1">
    <location>
        <begin position="410"/>
        <end position="421"/>
    </location>
</feature>
<feature type="region of interest" description="Disordered" evidence="1">
    <location>
        <begin position="317"/>
        <end position="421"/>
    </location>
</feature>
<feature type="compositionally biased region" description="Low complexity" evidence="1">
    <location>
        <begin position="212"/>
        <end position="232"/>
    </location>
</feature>
<evidence type="ECO:0000313" key="4">
    <source>
        <dbReference type="Proteomes" id="UP000813444"/>
    </source>
</evidence>
<proteinExistence type="predicted"/>
<feature type="region of interest" description="Disordered" evidence="1">
    <location>
        <begin position="190"/>
        <end position="293"/>
    </location>
</feature>
<dbReference type="InterPro" id="IPR055481">
    <property type="entry name" value="DUF7053"/>
</dbReference>
<protein>
    <recommendedName>
        <fullName evidence="2">DUF7053 domain-containing protein</fullName>
    </recommendedName>
</protein>
<dbReference type="PANTHER" id="PTHR38117:SF2">
    <property type="entry name" value="NACHT AND WD40 DOMAIN PROTEIN"/>
    <property type="match status" value="1"/>
</dbReference>
<sequence length="421" mass="46510">MLRKKEVYTVVTPIPSFIPRQLAIDILHSHSEVITLNPLVLEHKAIPAPQNAAADEYYSTWYEISERIQFVPGMGKMGSSRISFNGCFHDMPWGLQTHIYAPMGVDLRNRYRIAGNQPGEPPEVREIGLENLGAPADGLYLREDIEIKCNLTMVSFVKAQCKAASKEMVQRIIKKAELLDSGVLQGMMENGRLRTINPNDRSRTGFSRHSPHPSISSISSPIQSISSPLQSSNPNYVFNQYQQPQQQQQQYQQRPGTAGSHYGGTPIQQQPPPMPYGQFPPQQLQFGGQQQQYQGYAPQFAQDNKALQQFPMELPGDFHYAQHTTPPPAPPQPSPGLRPPPLQLNRSSSSSSDPRWSNSQASPPLSADNYRTSMSSVASSVAGSSSVGVGSTFSSPGFPPQGYGYAAELPSHRETVEEHKI</sequence>
<feature type="domain" description="DUF7053" evidence="2">
    <location>
        <begin position="3"/>
        <end position="177"/>
    </location>
</feature>
<dbReference type="EMBL" id="JAGPNK010000003">
    <property type="protein sequence ID" value="KAH7324248.1"/>
    <property type="molecule type" value="Genomic_DNA"/>
</dbReference>
<comment type="caution">
    <text evidence="3">The sequence shown here is derived from an EMBL/GenBank/DDBJ whole genome shotgun (WGS) entry which is preliminary data.</text>
</comment>
<dbReference type="PANTHER" id="PTHR38117">
    <property type="entry name" value="NACHT AND WD40 DOMAIN PROTEIN"/>
    <property type="match status" value="1"/>
</dbReference>
<evidence type="ECO:0000313" key="3">
    <source>
        <dbReference type="EMBL" id="KAH7324248.1"/>
    </source>
</evidence>
<dbReference type="Pfam" id="PF23155">
    <property type="entry name" value="DUF7053"/>
    <property type="match status" value="1"/>
</dbReference>
<evidence type="ECO:0000259" key="2">
    <source>
        <dbReference type="Pfam" id="PF23155"/>
    </source>
</evidence>
<organism evidence="3 4">
    <name type="scientific">Stachybotrys elegans</name>
    <dbReference type="NCBI Taxonomy" id="80388"/>
    <lineage>
        <taxon>Eukaryota</taxon>
        <taxon>Fungi</taxon>
        <taxon>Dikarya</taxon>
        <taxon>Ascomycota</taxon>
        <taxon>Pezizomycotina</taxon>
        <taxon>Sordariomycetes</taxon>
        <taxon>Hypocreomycetidae</taxon>
        <taxon>Hypocreales</taxon>
        <taxon>Stachybotryaceae</taxon>
        <taxon>Stachybotrys</taxon>
    </lineage>
</organism>
<feature type="compositionally biased region" description="Low complexity" evidence="1">
    <location>
        <begin position="343"/>
        <end position="360"/>
    </location>
</feature>
<feature type="compositionally biased region" description="Low complexity" evidence="1">
    <location>
        <begin position="276"/>
        <end position="293"/>
    </location>
</feature>